<gene>
    <name evidence="1" type="ORF">FRY97_05530</name>
</gene>
<dbReference type="RefSeq" id="WP_147166443.1">
    <property type="nucleotide sequence ID" value="NZ_VOOR01000008.1"/>
</dbReference>
<sequence length="95" mass="11050">MFKYTRHSLKKLEALLEELEYAIRYEKGNFNSGYALVEDRKIIVINKFFDVEGRINCLADILSSITVPSEALSEKSAKFYRQLSREVLPGQEEEE</sequence>
<dbReference type="OrthoDB" id="1524666at2"/>
<name>A0A5C6RW56_9BACT</name>
<dbReference type="Proteomes" id="UP000321580">
    <property type="component" value="Unassembled WGS sequence"/>
</dbReference>
<dbReference type="AlphaFoldDB" id="A0A5C6RW56"/>
<evidence type="ECO:0000313" key="1">
    <source>
        <dbReference type="EMBL" id="TXB66274.1"/>
    </source>
</evidence>
<dbReference type="EMBL" id="VOOR01000008">
    <property type="protein sequence ID" value="TXB66274.1"/>
    <property type="molecule type" value="Genomic_DNA"/>
</dbReference>
<evidence type="ECO:0000313" key="2">
    <source>
        <dbReference type="Proteomes" id="UP000321580"/>
    </source>
</evidence>
<organism evidence="1 2">
    <name type="scientific">Phaeodactylibacter luteus</name>
    <dbReference type="NCBI Taxonomy" id="1564516"/>
    <lineage>
        <taxon>Bacteria</taxon>
        <taxon>Pseudomonadati</taxon>
        <taxon>Bacteroidota</taxon>
        <taxon>Saprospiria</taxon>
        <taxon>Saprospirales</taxon>
        <taxon>Haliscomenobacteraceae</taxon>
        <taxon>Phaeodactylibacter</taxon>
    </lineage>
</organism>
<keyword evidence="2" id="KW-1185">Reference proteome</keyword>
<reference evidence="1 2" key="1">
    <citation type="submission" date="2019-08" db="EMBL/GenBank/DDBJ databases">
        <title>Genome of Phaeodactylibacter luteus.</title>
        <authorList>
            <person name="Bowman J.P."/>
        </authorList>
    </citation>
    <scope>NUCLEOTIDE SEQUENCE [LARGE SCALE GENOMIC DNA]</scope>
    <source>
        <strain evidence="1 2">KCTC 42180</strain>
    </source>
</reference>
<protein>
    <submittedName>
        <fullName evidence="1">Uncharacterized protein</fullName>
    </submittedName>
</protein>
<proteinExistence type="predicted"/>
<accession>A0A5C6RW56</accession>
<comment type="caution">
    <text evidence="1">The sequence shown here is derived from an EMBL/GenBank/DDBJ whole genome shotgun (WGS) entry which is preliminary data.</text>
</comment>